<dbReference type="SUPFAM" id="SSF109709">
    <property type="entry name" value="KorB DNA-binding domain-like"/>
    <property type="match status" value="1"/>
</dbReference>
<keyword evidence="3" id="KW-1185">Reference proteome</keyword>
<dbReference type="AlphaFoldDB" id="A0A4Z0V1E6"/>
<dbReference type="GO" id="GO:0007059">
    <property type="term" value="P:chromosome segregation"/>
    <property type="evidence" value="ECO:0007669"/>
    <property type="project" value="TreeGrafter"/>
</dbReference>
<dbReference type="RefSeq" id="WP_135472942.1">
    <property type="nucleotide sequence ID" value="NZ_SJSA01000004.1"/>
</dbReference>
<accession>A0A4Z0V1E6</accession>
<dbReference type="Proteomes" id="UP000297635">
    <property type="component" value="Unassembled WGS sequence"/>
</dbReference>
<protein>
    <recommendedName>
        <fullName evidence="1">ParB/Spo0J HTH domain-containing protein</fullName>
    </recommendedName>
</protein>
<evidence type="ECO:0000259" key="1">
    <source>
        <dbReference type="Pfam" id="PF17762"/>
    </source>
</evidence>
<evidence type="ECO:0000313" key="3">
    <source>
        <dbReference type="Proteomes" id="UP000297635"/>
    </source>
</evidence>
<keyword evidence="2" id="KW-0614">Plasmid</keyword>
<sequence length="507" mass="57752">MNDEEAFDAMITENLQRKDVDPIEEAFAFGQLIQKGKTAEEIAARFGKSIRFVQDRVKLNNLIPELMLAVRDDKMSISAAMIIAKLDDEHQRRYHSSYSNNSSGFTKQTADSFTKSLFMSIDGAPWYQTDDQADEDYEGGCGCKCSECQLNTANHGCLFWDMKTEDAGKCTNRDKFYAKHSAFIIDMLNRFDHPVIKKGSPLETGSVVIIDDEEWCSPATKELKKAIYEKIRAAGFEVIKANEIFEGKCHYTDKRLDRNIEMGYVYQCLKIFTYDNVSFGTQWRYFKGKGKMLEANEGKDKTPATSTQSAEAMKLIQQRNRIKEIAVEKITAESRAMAGNLAEAKRKGELSDAEMFAFQCIIFSLCGSDMLKRYGHKGLGKVSERSFIDVIKQNRADWSMWIREFIRTIIASADITHNGFYQYCAGEVLKEWMPKEWKEMIDKYRVKLDKDLAKNAEKLKGLGYGIDGKLLPQPKESVVKSVVDSTKIEAETIAIPKGRTYKSNSRR</sequence>
<dbReference type="PANTHER" id="PTHR33375:SF7">
    <property type="entry name" value="CHROMOSOME 2-PARTITIONING PROTEIN PARB-RELATED"/>
    <property type="match status" value="1"/>
</dbReference>
<dbReference type="EMBL" id="SJSA01000004">
    <property type="protein sequence ID" value="TGG34965.1"/>
    <property type="molecule type" value="Genomic_DNA"/>
</dbReference>
<dbReference type="Gene3D" id="1.10.10.2830">
    <property type="match status" value="1"/>
</dbReference>
<proteinExistence type="predicted"/>
<comment type="caution">
    <text evidence="2">The sequence shown here is derived from an EMBL/GenBank/DDBJ whole genome shotgun (WGS) entry which is preliminary data.</text>
</comment>
<dbReference type="GO" id="GO:0005694">
    <property type="term" value="C:chromosome"/>
    <property type="evidence" value="ECO:0007669"/>
    <property type="project" value="TreeGrafter"/>
</dbReference>
<dbReference type="GeneID" id="82151293"/>
<name>A0A4Z0V1E6_9BACT</name>
<evidence type="ECO:0000313" key="2">
    <source>
        <dbReference type="EMBL" id="TGG34965.1"/>
    </source>
</evidence>
<dbReference type="Pfam" id="PF17762">
    <property type="entry name" value="HTH_ParB"/>
    <property type="match status" value="1"/>
</dbReference>
<feature type="domain" description="ParB/Spo0J HTH" evidence="1">
    <location>
        <begin position="18"/>
        <end position="93"/>
    </location>
</feature>
<dbReference type="PANTHER" id="PTHR33375">
    <property type="entry name" value="CHROMOSOME-PARTITIONING PROTEIN PARB-RELATED"/>
    <property type="match status" value="1"/>
</dbReference>
<dbReference type="InterPro" id="IPR041468">
    <property type="entry name" value="HTH_ParB/Spo0J"/>
</dbReference>
<gene>
    <name evidence="2" type="ORF">EZ315_16040</name>
</gene>
<organism evidence="2 3">
    <name type="scientific">Duncaniella freteri</name>
    <dbReference type="NCBI Taxonomy" id="2530391"/>
    <lineage>
        <taxon>Bacteria</taxon>
        <taxon>Pseudomonadati</taxon>
        <taxon>Bacteroidota</taxon>
        <taxon>Bacteroidia</taxon>
        <taxon>Bacteroidales</taxon>
        <taxon>Muribaculaceae</taxon>
        <taxon>Duncaniella</taxon>
    </lineage>
</organism>
<dbReference type="InterPro" id="IPR050336">
    <property type="entry name" value="Chromosome_partition/occlusion"/>
</dbReference>
<reference evidence="2 3" key="1">
    <citation type="submission" date="2019-02" db="EMBL/GenBank/DDBJ databases">
        <title>Isolation and identification of novel species under the genus Muribaculum.</title>
        <authorList>
            <person name="Miyake S."/>
            <person name="Ding Y."/>
            <person name="Low A."/>
            <person name="Soh M."/>
            <person name="Seedorf H."/>
        </authorList>
    </citation>
    <scope>NUCLEOTIDE SEQUENCE [LARGE SCALE GENOMIC DNA]</scope>
    <source>
        <strain evidence="2 3">TLL-A3</strain>
        <plasmid evidence="2">pTAA-3-2</plasmid>
    </source>
</reference>
<geneLocation type="plasmid" evidence="2">
    <name>pTAA-3-2</name>
</geneLocation>